<name>A0A934Q5Q8_9MICO</name>
<sequence>MQEFDGIGPVGASIFLREVQQVWPAVRPFADALVLEGARAAGLPQDADELAKTVGGDRLASLAAALVRVARDPELLQREADDR</sequence>
<dbReference type="AlphaFoldDB" id="A0A934Q5Q8"/>
<protein>
    <recommendedName>
        <fullName evidence="3">Endonuclease</fullName>
    </recommendedName>
</protein>
<dbReference type="RefSeq" id="WP_200113979.1">
    <property type="nucleotide sequence ID" value="NZ_JAEHOH010000003.1"/>
</dbReference>
<dbReference type="EMBL" id="JAEHOH010000003">
    <property type="protein sequence ID" value="MBK0418106.1"/>
    <property type="molecule type" value="Genomic_DNA"/>
</dbReference>
<comment type="caution">
    <text evidence="1">The sequence shown here is derived from an EMBL/GenBank/DDBJ whole genome shotgun (WGS) entry which is preliminary data.</text>
</comment>
<organism evidence="1 2">
    <name type="scientific">Leucobacter chromiisoli</name>
    <dbReference type="NCBI Taxonomy" id="2796471"/>
    <lineage>
        <taxon>Bacteria</taxon>
        <taxon>Bacillati</taxon>
        <taxon>Actinomycetota</taxon>
        <taxon>Actinomycetes</taxon>
        <taxon>Micrococcales</taxon>
        <taxon>Microbacteriaceae</taxon>
        <taxon>Leucobacter</taxon>
    </lineage>
</organism>
<keyword evidence="2" id="KW-1185">Reference proteome</keyword>
<dbReference type="Proteomes" id="UP000608530">
    <property type="component" value="Unassembled WGS sequence"/>
</dbReference>
<reference evidence="1" key="1">
    <citation type="submission" date="2020-12" db="EMBL/GenBank/DDBJ databases">
        <title>Leucobacter sp. CAS1, isolated from Chromium sludge.</title>
        <authorList>
            <person name="Xu Z."/>
        </authorList>
    </citation>
    <scope>NUCLEOTIDE SEQUENCE</scope>
    <source>
        <strain evidence="1">CSA1</strain>
    </source>
</reference>
<proteinExistence type="predicted"/>
<gene>
    <name evidence="1" type="ORF">JD276_03555</name>
</gene>
<accession>A0A934Q5Q8</accession>
<evidence type="ECO:0008006" key="3">
    <source>
        <dbReference type="Google" id="ProtNLM"/>
    </source>
</evidence>
<evidence type="ECO:0000313" key="1">
    <source>
        <dbReference type="EMBL" id="MBK0418106.1"/>
    </source>
</evidence>
<evidence type="ECO:0000313" key="2">
    <source>
        <dbReference type="Proteomes" id="UP000608530"/>
    </source>
</evidence>